<protein>
    <submittedName>
        <fullName evidence="2">8154_t:CDS:1</fullName>
    </submittedName>
</protein>
<name>A0A9N9BPG8_9GLOM</name>
<evidence type="ECO:0000313" key="3">
    <source>
        <dbReference type="Proteomes" id="UP000789396"/>
    </source>
</evidence>
<dbReference type="Gene3D" id="1.25.40.10">
    <property type="entry name" value="Tetratricopeptide repeat domain"/>
    <property type="match status" value="1"/>
</dbReference>
<dbReference type="Proteomes" id="UP000789396">
    <property type="component" value="Unassembled WGS sequence"/>
</dbReference>
<keyword evidence="3" id="KW-1185">Reference proteome</keyword>
<evidence type="ECO:0000256" key="1">
    <source>
        <dbReference type="SAM" id="Coils"/>
    </source>
</evidence>
<dbReference type="OrthoDB" id="2314769at2759"/>
<gene>
    <name evidence="2" type="ORF">RFULGI_LOCUS5538</name>
</gene>
<dbReference type="InterPro" id="IPR011990">
    <property type="entry name" value="TPR-like_helical_dom_sf"/>
</dbReference>
<dbReference type="EMBL" id="CAJVPZ010006388">
    <property type="protein sequence ID" value="CAG8573062.1"/>
    <property type="molecule type" value="Genomic_DNA"/>
</dbReference>
<feature type="non-terminal residue" evidence="2">
    <location>
        <position position="233"/>
    </location>
</feature>
<dbReference type="SUPFAM" id="SSF81901">
    <property type="entry name" value="HCP-like"/>
    <property type="match status" value="1"/>
</dbReference>
<dbReference type="AlphaFoldDB" id="A0A9N9BPG8"/>
<reference evidence="2" key="1">
    <citation type="submission" date="2021-06" db="EMBL/GenBank/DDBJ databases">
        <authorList>
            <person name="Kallberg Y."/>
            <person name="Tangrot J."/>
            <person name="Rosling A."/>
        </authorList>
    </citation>
    <scope>NUCLEOTIDE SEQUENCE</scope>
    <source>
        <strain evidence="2">IN212</strain>
    </source>
</reference>
<proteinExistence type="predicted"/>
<organism evidence="2 3">
    <name type="scientific">Racocetra fulgida</name>
    <dbReference type="NCBI Taxonomy" id="60492"/>
    <lineage>
        <taxon>Eukaryota</taxon>
        <taxon>Fungi</taxon>
        <taxon>Fungi incertae sedis</taxon>
        <taxon>Mucoromycota</taxon>
        <taxon>Glomeromycotina</taxon>
        <taxon>Glomeromycetes</taxon>
        <taxon>Diversisporales</taxon>
        <taxon>Gigasporaceae</taxon>
        <taxon>Racocetra</taxon>
    </lineage>
</organism>
<sequence>DKMDENTIPEYHYAKIEENSTRLKSPTAYDIIIYKFDHEFLINHKNRRKLDSKSEERLTIERKNRKFLEEYHKVYELITYWYGYYLNQGIADKGIAGAQLRYAFLLIENKTIKDIQAFINYLNQSAENGNNIAQYNLGNIYYFGKFKVPVDKEKEKSPIQGFSKDELEEKIIETDEKIKNYNLYLKKFFKEKSKYEKELMKQTEEERVMRRNKVENRLKRKLKYYDQIKKYRK</sequence>
<keyword evidence="1" id="KW-0175">Coiled coil</keyword>
<comment type="caution">
    <text evidence="2">The sequence shown here is derived from an EMBL/GenBank/DDBJ whole genome shotgun (WGS) entry which is preliminary data.</text>
</comment>
<feature type="coiled-coil region" evidence="1">
    <location>
        <begin position="164"/>
        <end position="212"/>
    </location>
</feature>
<evidence type="ECO:0000313" key="2">
    <source>
        <dbReference type="EMBL" id="CAG8573062.1"/>
    </source>
</evidence>
<accession>A0A9N9BPG8</accession>